<evidence type="ECO:0000256" key="6">
    <source>
        <dbReference type="ARBA" id="ARBA00023319"/>
    </source>
</evidence>
<name>A0A3Q0RIT4_AMPCI</name>
<dbReference type="Proteomes" id="UP000261340">
    <property type="component" value="Unplaced"/>
</dbReference>
<keyword evidence="9" id="KW-1185">Reference proteome</keyword>
<evidence type="ECO:0000259" key="7">
    <source>
        <dbReference type="PROSITE" id="PS50835"/>
    </source>
</evidence>
<dbReference type="GO" id="GO:0001817">
    <property type="term" value="P:regulation of cytokine production"/>
    <property type="evidence" value="ECO:0007669"/>
    <property type="project" value="TreeGrafter"/>
</dbReference>
<evidence type="ECO:0000256" key="5">
    <source>
        <dbReference type="ARBA" id="ARBA00023180"/>
    </source>
</evidence>
<organism evidence="8 9">
    <name type="scientific">Amphilophus citrinellus</name>
    <name type="common">Midas cichlid</name>
    <name type="synonym">Cichlasoma citrinellum</name>
    <dbReference type="NCBI Taxonomy" id="61819"/>
    <lineage>
        <taxon>Eukaryota</taxon>
        <taxon>Metazoa</taxon>
        <taxon>Chordata</taxon>
        <taxon>Craniata</taxon>
        <taxon>Vertebrata</taxon>
        <taxon>Euteleostomi</taxon>
        <taxon>Actinopterygii</taxon>
        <taxon>Neopterygii</taxon>
        <taxon>Teleostei</taxon>
        <taxon>Neoteleostei</taxon>
        <taxon>Acanthomorphata</taxon>
        <taxon>Ovalentaria</taxon>
        <taxon>Cichlomorphae</taxon>
        <taxon>Cichliformes</taxon>
        <taxon>Cichlidae</taxon>
        <taxon>New World cichlids</taxon>
        <taxon>Cichlasomatinae</taxon>
        <taxon>Heroini</taxon>
        <taxon>Amphilophus</taxon>
    </lineage>
</organism>
<dbReference type="InterPro" id="IPR007110">
    <property type="entry name" value="Ig-like_dom"/>
</dbReference>
<reference evidence="8" key="2">
    <citation type="submission" date="2025-09" db="UniProtKB">
        <authorList>
            <consortium name="Ensembl"/>
        </authorList>
    </citation>
    <scope>IDENTIFICATION</scope>
</reference>
<keyword evidence="3" id="KW-0472">Membrane</keyword>
<dbReference type="AlphaFoldDB" id="A0A3Q0RIT4"/>
<dbReference type="InterPro" id="IPR036179">
    <property type="entry name" value="Ig-like_dom_sf"/>
</dbReference>
<protein>
    <recommendedName>
        <fullName evidence="7">Ig-like domain-containing protein</fullName>
    </recommendedName>
</protein>
<dbReference type="Gene3D" id="2.60.40.10">
    <property type="entry name" value="Immunoglobulins"/>
    <property type="match status" value="1"/>
</dbReference>
<dbReference type="GeneTree" id="ENSGT01150000287217"/>
<dbReference type="InterPro" id="IPR013783">
    <property type="entry name" value="Ig-like_fold"/>
</dbReference>
<keyword evidence="5" id="KW-0325">Glycoprotein</keyword>
<dbReference type="SMART" id="SM00409">
    <property type="entry name" value="IG"/>
    <property type="match status" value="1"/>
</dbReference>
<dbReference type="InterPro" id="IPR013106">
    <property type="entry name" value="Ig_V-set"/>
</dbReference>
<dbReference type="InterPro" id="IPR003599">
    <property type="entry name" value="Ig_sub"/>
</dbReference>
<accession>A0A3Q0RIT4</accession>
<evidence type="ECO:0000313" key="9">
    <source>
        <dbReference type="Proteomes" id="UP000261340"/>
    </source>
</evidence>
<sequence>QLPLVSISKACGRMQKIITAEIGQDVTLTCRAPKNNKIMIVEWSRVDLDKKYVLVYRDSQFIPDHQHPSFKNRVDLKDRQMKDGDVSLTLKKVTTADEGTYECHVLMEETNSWEHSSIVRQLVTFTSFDEVDSKNHIVCLHRLKMTISCITVILS</sequence>
<dbReference type="PROSITE" id="PS50835">
    <property type="entry name" value="IG_LIKE"/>
    <property type="match status" value="1"/>
</dbReference>
<evidence type="ECO:0000256" key="4">
    <source>
        <dbReference type="ARBA" id="ARBA00023157"/>
    </source>
</evidence>
<dbReference type="SMART" id="SM00406">
    <property type="entry name" value="IGv"/>
    <property type="match status" value="1"/>
</dbReference>
<evidence type="ECO:0000256" key="1">
    <source>
        <dbReference type="ARBA" id="ARBA00004370"/>
    </source>
</evidence>
<feature type="domain" description="Ig-like" evidence="7">
    <location>
        <begin position="3"/>
        <end position="119"/>
    </location>
</feature>
<keyword evidence="4" id="KW-1015">Disulfide bond</keyword>
<dbReference type="GO" id="GO:0009897">
    <property type="term" value="C:external side of plasma membrane"/>
    <property type="evidence" value="ECO:0007669"/>
    <property type="project" value="TreeGrafter"/>
</dbReference>
<evidence type="ECO:0000256" key="3">
    <source>
        <dbReference type="ARBA" id="ARBA00023136"/>
    </source>
</evidence>
<dbReference type="FunFam" id="2.60.40.10:FF:000142">
    <property type="entry name" value="V-set domain-containing T-cell activation inhibitor 1"/>
    <property type="match status" value="1"/>
</dbReference>
<dbReference type="Ensembl" id="ENSACIT00000008919.1">
    <property type="protein sequence ID" value="ENSACIP00000008660.1"/>
    <property type="gene ID" value="ENSACIG00000006785.1"/>
</dbReference>
<dbReference type="PANTHER" id="PTHR24100:SF151">
    <property type="entry name" value="ICOS LIGAND"/>
    <property type="match status" value="1"/>
</dbReference>
<dbReference type="GO" id="GO:0005102">
    <property type="term" value="F:signaling receptor binding"/>
    <property type="evidence" value="ECO:0007669"/>
    <property type="project" value="TreeGrafter"/>
</dbReference>
<dbReference type="GO" id="GO:1903037">
    <property type="term" value="P:regulation of leukocyte cell-cell adhesion"/>
    <property type="evidence" value="ECO:0007669"/>
    <property type="project" value="UniProtKB-ARBA"/>
</dbReference>
<dbReference type="GO" id="GO:0050863">
    <property type="term" value="P:regulation of T cell activation"/>
    <property type="evidence" value="ECO:0007669"/>
    <property type="project" value="UniProtKB-ARBA"/>
</dbReference>
<dbReference type="GO" id="GO:0050852">
    <property type="term" value="P:T cell receptor signaling pathway"/>
    <property type="evidence" value="ECO:0007669"/>
    <property type="project" value="TreeGrafter"/>
</dbReference>
<evidence type="ECO:0000256" key="2">
    <source>
        <dbReference type="ARBA" id="ARBA00022729"/>
    </source>
</evidence>
<dbReference type="OMA" id="KMTISCI"/>
<keyword evidence="2" id="KW-0732">Signal</keyword>
<reference evidence="8" key="1">
    <citation type="submission" date="2025-08" db="UniProtKB">
        <authorList>
            <consortium name="Ensembl"/>
        </authorList>
    </citation>
    <scope>IDENTIFICATION</scope>
</reference>
<dbReference type="Pfam" id="PF07686">
    <property type="entry name" value="V-set"/>
    <property type="match status" value="1"/>
</dbReference>
<comment type="subcellular location">
    <subcellularLocation>
        <location evidence="1">Membrane</location>
    </subcellularLocation>
</comment>
<dbReference type="SUPFAM" id="SSF48726">
    <property type="entry name" value="Immunoglobulin"/>
    <property type="match status" value="1"/>
</dbReference>
<dbReference type="PANTHER" id="PTHR24100">
    <property type="entry name" value="BUTYROPHILIN"/>
    <property type="match status" value="1"/>
</dbReference>
<proteinExistence type="predicted"/>
<evidence type="ECO:0000313" key="8">
    <source>
        <dbReference type="Ensembl" id="ENSACIP00000008660.1"/>
    </source>
</evidence>
<dbReference type="InterPro" id="IPR050504">
    <property type="entry name" value="IgSF_BTN/MOG"/>
</dbReference>
<keyword evidence="6" id="KW-0393">Immunoglobulin domain</keyword>